<reference evidence="2 3" key="1">
    <citation type="submission" date="2024-02" db="EMBL/GenBank/DDBJ databases">
        <title>A draft genome for the cacao thread blight pathogen Marasmius crinis-equi.</title>
        <authorList>
            <person name="Cohen S.P."/>
            <person name="Baruah I.K."/>
            <person name="Amoako-Attah I."/>
            <person name="Bukari Y."/>
            <person name="Meinhardt L.W."/>
            <person name="Bailey B.A."/>
        </authorList>
    </citation>
    <scope>NUCLEOTIDE SEQUENCE [LARGE SCALE GENOMIC DNA]</scope>
    <source>
        <strain evidence="2 3">GH-76</strain>
    </source>
</reference>
<gene>
    <name evidence="2" type="ORF">V5O48_013092</name>
</gene>
<keyword evidence="3" id="KW-1185">Reference proteome</keyword>
<dbReference type="Proteomes" id="UP001465976">
    <property type="component" value="Unassembled WGS sequence"/>
</dbReference>
<feature type="non-terminal residue" evidence="2">
    <location>
        <position position="1"/>
    </location>
</feature>
<comment type="caution">
    <text evidence="2">The sequence shown here is derived from an EMBL/GenBank/DDBJ whole genome shotgun (WGS) entry which is preliminary data.</text>
</comment>
<evidence type="ECO:0000313" key="2">
    <source>
        <dbReference type="EMBL" id="KAL0568880.1"/>
    </source>
</evidence>
<proteinExistence type="predicted"/>
<feature type="coiled-coil region" evidence="1">
    <location>
        <begin position="521"/>
        <end position="557"/>
    </location>
</feature>
<keyword evidence="1" id="KW-0175">Coiled coil</keyword>
<organism evidence="2 3">
    <name type="scientific">Marasmius crinis-equi</name>
    <dbReference type="NCBI Taxonomy" id="585013"/>
    <lineage>
        <taxon>Eukaryota</taxon>
        <taxon>Fungi</taxon>
        <taxon>Dikarya</taxon>
        <taxon>Basidiomycota</taxon>
        <taxon>Agaricomycotina</taxon>
        <taxon>Agaricomycetes</taxon>
        <taxon>Agaricomycetidae</taxon>
        <taxon>Agaricales</taxon>
        <taxon>Marasmiineae</taxon>
        <taxon>Marasmiaceae</taxon>
        <taxon>Marasmius</taxon>
    </lineage>
</organism>
<dbReference type="EMBL" id="JBAHYK010001239">
    <property type="protein sequence ID" value="KAL0568880.1"/>
    <property type="molecule type" value="Genomic_DNA"/>
</dbReference>
<protein>
    <submittedName>
        <fullName evidence="2">Uncharacterized protein</fullName>
    </submittedName>
</protein>
<sequence length="569" mass="63897">VYGINTNVPTVLFYDERQALANFSGGLGFWGKCYLESLRVQFDCDVNEIWLDPKKGVLCRGPAGPDCKIPGEDLELLGLVLPCSAELLQGDNCLRFLASSKPKDIDRWFMQVIAWSGGRGSRGLSEVEVNRPTIISKSTNAKIAVSGGIWVDLERCLGDREVIENGLTRFTLKDEGDELTLYIDMAKEREIWMSQASSVFHERGISLDGDLSQYVPNLALSGELSISETTCRRRREKPIYLLVHPLSTSTPMEECTTSRFHYWSFDPSGHPPLSAEVCEDLGLPVELDLRVFPHKQYRWNNDHYKRMHEYQLSRGFDRRSPDFARHLGYPIYQAESDSDRFEDVDGYTRPNTQLSCLQQSISTPFASQLPYSDAAIVPSNPFYSHISSGEFSGSTYPNDYPSRSGSLPSPGSRVLPASPISMLGLPPSPANLSPYEELRGWKANDTSSLKRKNRDTPDLDNFPANGKRARLLEISESDVIPPQEAECGASSERLEGEGVDSVRGKPTYVVDREMDGPAVQTKQLKDKNRRLREEIERLTEMLENRRLREKLERLKEELGITGLGLDSVG</sequence>
<dbReference type="CDD" id="cd14686">
    <property type="entry name" value="bZIP"/>
    <property type="match status" value="1"/>
</dbReference>
<evidence type="ECO:0000256" key="1">
    <source>
        <dbReference type="SAM" id="Coils"/>
    </source>
</evidence>
<name>A0ABR3F126_9AGAR</name>
<accession>A0ABR3F126</accession>
<evidence type="ECO:0000313" key="3">
    <source>
        <dbReference type="Proteomes" id="UP001465976"/>
    </source>
</evidence>